<feature type="region of interest" description="Disordered" evidence="1">
    <location>
        <begin position="817"/>
        <end position="890"/>
    </location>
</feature>
<gene>
    <name evidence="3" type="ORF">F7725_014746</name>
</gene>
<comment type="caution">
    <text evidence="3">The sequence shown here is derived from an EMBL/GenBank/DDBJ whole genome shotgun (WGS) entry which is preliminary data.</text>
</comment>
<evidence type="ECO:0000259" key="2">
    <source>
        <dbReference type="Pfam" id="PF25794"/>
    </source>
</evidence>
<dbReference type="PANTHER" id="PTHR32387">
    <property type="entry name" value="WU:FJ29H11"/>
    <property type="match status" value="1"/>
</dbReference>
<feature type="compositionally biased region" description="Polar residues" evidence="1">
    <location>
        <begin position="817"/>
        <end position="826"/>
    </location>
</feature>
<dbReference type="NCBIfam" id="NF047352">
    <property type="entry name" value="P_loop_sacsin"/>
    <property type="match status" value="1"/>
</dbReference>
<evidence type="ECO:0000313" key="4">
    <source>
        <dbReference type="Proteomes" id="UP000518266"/>
    </source>
</evidence>
<reference evidence="3 4" key="1">
    <citation type="submission" date="2020-03" db="EMBL/GenBank/DDBJ databases">
        <title>Dissostichus mawsoni Genome sequencing and assembly.</title>
        <authorList>
            <person name="Park H."/>
        </authorList>
    </citation>
    <scope>NUCLEOTIDE SEQUENCE [LARGE SCALE GENOMIC DNA]</scope>
    <source>
        <strain evidence="3">DM0001</strain>
        <tissue evidence="3">Muscle</tissue>
    </source>
</reference>
<dbReference type="EMBL" id="JAAKFY010000008">
    <property type="protein sequence ID" value="KAF3854058.1"/>
    <property type="molecule type" value="Genomic_DNA"/>
</dbReference>
<dbReference type="InterPro" id="IPR052957">
    <property type="entry name" value="Auxin_embryo_med"/>
</dbReference>
<name>A0A7J5Z160_DISMA</name>
<feature type="compositionally biased region" description="Acidic residues" evidence="1">
    <location>
        <begin position="827"/>
        <end position="844"/>
    </location>
</feature>
<evidence type="ECO:0000313" key="3">
    <source>
        <dbReference type="EMBL" id="KAF3854058.1"/>
    </source>
</evidence>
<protein>
    <recommendedName>
        <fullName evidence="2">Sacsin/Nov domain-containing protein</fullName>
    </recommendedName>
</protein>
<feature type="compositionally biased region" description="Low complexity" evidence="1">
    <location>
        <begin position="852"/>
        <end position="861"/>
    </location>
</feature>
<organism evidence="3 4">
    <name type="scientific">Dissostichus mawsoni</name>
    <name type="common">Antarctic cod</name>
    <dbReference type="NCBI Taxonomy" id="36200"/>
    <lineage>
        <taxon>Eukaryota</taxon>
        <taxon>Metazoa</taxon>
        <taxon>Chordata</taxon>
        <taxon>Craniata</taxon>
        <taxon>Vertebrata</taxon>
        <taxon>Euteleostomi</taxon>
        <taxon>Actinopterygii</taxon>
        <taxon>Neopterygii</taxon>
        <taxon>Teleostei</taxon>
        <taxon>Neoteleostei</taxon>
        <taxon>Acanthomorphata</taxon>
        <taxon>Eupercaria</taxon>
        <taxon>Perciformes</taxon>
        <taxon>Notothenioidei</taxon>
        <taxon>Nototheniidae</taxon>
        <taxon>Dissostichus</taxon>
    </lineage>
</organism>
<dbReference type="PANTHER" id="PTHR32387:SF0">
    <property type="entry name" value="PROTEIN NO VEIN"/>
    <property type="match status" value="1"/>
</dbReference>
<proteinExistence type="predicted"/>
<dbReference type="Proteomes" id="UP000518266">
    <property type="component" value="Unassembled WGS sequence"/>
</dbReference>
<dbReference type="SUPFAM" id="SSF55874">
    <property type="entry name" value="ATPase domain of HSP90 chaperone/DNA topoisomerase II/histidine kinase"/>
    <property type="match status" value="1"/>
</dbReference>
<sequence length="1324" mass="147973">MPFKHICDAISSTVAWDIKKEPEKEQQQQAIASNFLSDFPALGEDVTRQKKSKTKDVTKKEGRGSIFREAYHAQLREVHGANMRAVEALQVDGEEFTGSKRKRVLDHDSINSLMEDVIRDIAAEGELVTKEKVVSRVCVLMQIPSLEEGRIYPRNIQALKDLQYVIREINMFIECSEAAASISTLYELGQSLAGLKNKKHYEELHLGPLCKLPLIHRLFKIDSNTKDDDIHQIETVDILKQLRVFRKQQTKPKIDLAEFMKYLADHYSCDSPYELGIIIKSVGLPISILSKVTRGEHTVLEQAREVIQREMEEETYERLRKIKKSVMEQMPGSFSSCGSLDLRKKYISMPAAEVTLEVFSNAEGMFTSKIAKHIQSFLLQVSCNRLAKALFQLAICGGSLAVPQDLVPKDKTSNTTEQTKDHENHTTTYLPSEDKVKQFLKDSLSSQSTATTLDSMAALERKLIKHFQVKDFLSLQQGNFLEFLVKHIQLLQETLGSTLILGSSGMDLAGSGFRPSKQDMFEFISQSHYRLRDSRELGYGSLQKLAGLVQRQRALAGGGLSQVYYESALFAKQSHSSGASRGDVQGPGPGQPAVCPLLEDLTNTGLAALEVTPGLLLRITTHTGDKHFSSAAMNLDPVGTAGHLVSMVVADGIVNAPTALLANHMQSSLAAAVAQEDLSQAEEDVSCYSRVAKFFLACLTRIPTRTCRALLQQVFLEPFSRVLGQAKSKQILITVAQSDPSHMNCLHRLGILLGITDWVKDYQKKLNPQQSQNSYTAPLKHAKCNLTDSESGSLSALNMSEDEYLEDNVMDNSFASSTLNQSTQQVNDEEDLVVEEEEDDEEMYELASLPNGEISGVSSEAEGGEEEQQSEMSDSNEKDAAGSQSETTSDLKRALIEDIRKSEFGIGVELNAEGQKLMQVHSERLGRSLDRLSTELYSKDTHFVLELIQNADDNSYPSEVGVVPALAFVVEKDCITVLNNETGFQDRNIKAICDVGRSTKGKHKYGYIGQKGIGFKSVFKVTDCPEIHSNGFHLRFDNWTTKICLPLRSESHQTRNLFHDVHPSLLLFLHRLRSISIYNQSEKRFVTMTRKDLSHNMLEVEHTEGIERWLVVKTVVQPKKIKENVDSTELALAFQLDNNITEGDIVCQPQKQPVFAYLPLRSFGFRFIIQGDFDIPSSREDVDRDSSWNQWLRSEIPQLFLKAMDVFTDHPEFKGLKGLCQFLQFVPLPDEVMDFFKPVAGQIIQMLKGKAFLPTLSSDGTIVYKLPSQVAVCQDAVIRDVIGGDELERHLSLSYLHPGLSPAPPPPCSLTWESDTCGDLMLPR</sequence>
<feature type="domain" description="Sacsin/Nov" evidence="2">
    <location>
        <begin position="973"/>
        <end position="1037"/>
    </location>
</feature>
<evidence type="ECO:0000256" key="1">
    <source>
        <dbReference type="SAM" id="MobiDB-lite"/>
    </source>
</evidence>
<accession>A0A7J5Z160</accession>
<keyword evidence="4" id="KW-1185">Reference proteome</keyword>
<dbReference type="Gene3D" id="3.30.565.10">
    <property type="entry name" value="Histidine kinase-like ATPase, C-terminal domain"/>
    <property type="match status" value="1"/>
</dbReference>
<dbReference type="OrthoDB" id="1262810at2759"/>
<dbReference type="InterPro" id="IPR036890">
    <property type="entry name" value="HATPase_C_sf"/>
</dbReference>
<dbReference type="Pfam" id="PF25794">
    <property type="entry name" value="SACS"/>
    <property type="match status" value="1"/>
</dbReference>
<dbReference type="InterPro" id="IPR058210">
    <property type="entry name" value="SACS/Nov_dom"/>
</dbReference>